<keyword evidence="1" id="KW-0812">Transmembrane</keyword>
<dbReference type="EMBL" id="KV442050">
    <property type="protein sequence ID" value="OAQ28275.1"/>
    <property type="molecule type" value="Genomic_DNA"/>
</dbReference>
<feature type="transmembrane region" description="Helical" evidence="1">
    <location>
        <begin position="82"/>
        <end position="101"/>
    </location>
</feature>
<keyword evidence="3" id="KW-1185">Reference proteome</keyword>
<accession>A0A197JSU8</accession>
<keyword evidence="1" id="KW-1133">Transmembrane helix</keyword>
<organism evidence="2 3">
    <name type="scientific">Linnemannia elongata AG-77</name>
    <dbReference type="NCBI Taxonomy" id="1314771"/>
    <lineage>
        <taxon>Eukaryota</taxon>
        <taxon>Fungi</taxon>
        <taxon>Fungi incertae sedis</taxon>
        <taxon>Mucoromycota</taxon>
        <taxon>Mortierellomycotina</taxon>
        <taxon>Mortierellomycetes</taxon>
        <taxon>Mortierellales</taxon>
        <taxon>Mortierellaceae</taxon>
        <taxon>Linnemannia</taxon>
    </lineage>
</organism>
<dbReference type="Proteomes" id="UP000078512">
    <property type="component" value="Unassembled WGS sequence"/>
</dbReference>
<protein>
    <submittedName>
        <fullName evidence="2">Uncharacterized protein</fullName>
    </submittedName>
</protein>
<keyword evidence="1" id="KW-0472">Membrane</keyword>
<evidence type="ECO:0000256" key="1">
    <source>
        <dbReference type="SAM" id="Phobius"/>
    </source>
</evidence>
<feature type="transmembrane region" description="Helical" evidence="1">
    <location>
        <begin position="53"/>
        <end position="76"/>
    </location>
</feature>
<reference evidence="2 3" key="1">
    <citation type="submission" date="2016-05" db="EMBL/GenBank/DDBJ databases">
        <title>Genome sequencing reveals origins of a unique bacterial endosymbiosis in the earliest lineages of terrestrial Fungi.</title>
        <authorList>
            <consortium name="DOE Joint Genome Institute"/>
            <person name="Uehling J."/>
            <person name="Gryganskyi A."/>
            <person name="Hameed K."/>
            <person name="Tschaplinski T."/>
            <person name="Misztal P."/>
            <person name="Wu S."/>
            <person name="Desiro A."/>
            <person name="Vande Pol N."/>
            <person name="Du Z.-Y."/>
            <person name="Zienkiewicz A."/>
            <person name="Zienkiewicz K."/>
            <person name="Morin E."/>
            <person name="Tisserant E."/>
            <person name="Splivallo R."/>
            <person name="Hainaut M."/>
            <person name="Henrissat B."/>
            <person name="Ohm R."/>
            <person name="Kuo A."/>
            <person name="Yan J."/>
            <person name="Lipzen A."/>
            <person name="Nolan M."/>
            <person name="Labutti K."/>
            <person name="Barry K."/>
            <person name="Goldstein A."/>
            <person name="Labbe J."/>
            <person name="Schadt C."/>
            <person name="Tuskan G."/>
            <person name="Grigoriev I."/>
            <person name="Martin F."/>
            <person name="Vilgalys R."/>
            <person name="Bonito G."/>
        </authorList>
    </citation>
    <scope>NUCLEOTIDE SEQUENCE [LARGE SCALE GENOMIC DNA]</scope>
    <source>
        <strain evidence="2 3">AG-77</strain>
    </source>
</reference>
<feature type="transmembrane region" description="Helical" evidence="1">
    <location>
        <begin position="12"/>
        <end position="32"/>
    </location>
</feature>
<name>A0A197JSU8_9FUNG</name>
<dbReference type="AlphaFoldDB" id="A0A197JSU8"/>
<proteinExistence type="predicted"/>
<evidence type="ECO:0000313" key="3">
    <source>
        <dbReference type="Proteomes" id="UP000078512"/>
    </source>
</evidence>
<evidence type="ECO:0000313" key="2">
    <source>
        <dbReference type="EMBL" id="OAQ28275.1"/>
    </source>
</evidence>
<sequence length="141" mass="15976">MPGWLTYHIITQLIHIVQPHPCLFCLFVCLAVDHWLNGSPLTIIFFSARPLSLFPLFLYFLPLLYFTSPISSLPYLFSSSTYLFSSLFLLLSLSLPLSLSLSHTHTLSAFSPFSLLLPIPPFHCSFVHHTDRTPLNTLLPS</sequence>
<gene>
    <name evidence="2" type="ORF">K457DRAFT_592078</name>
</gene>